<name>A0A9D2T6X0_9FIRM</name>
<gene>
    <name evidence="1" type="ORF">IAA04_11935</name>
</gene>
<reference evidence="1" key="1">
    <citation type="journal article" date="2021" name="PeerJ">
        <title>Extensive microbial diversity within the chicken gut microbiome revealed by metagenomics and culture.</title>
        <authorList>
            <person name="Gilroy R."/>
            <person name="Ravi A."/>
            <person name="Getino M."/>
            <person name="Pursley I."/>
            <person name="Horton D.L."/>
            <person name="Alikhan N.F."/>
            <person name="Baker D."/>
            <person name="Gharbi K."/>
            <person name="Hall N."/>
            <person name="Watson M."/>
            <person name="Adriaenssens E.M."/>
            <person name="Foster-Nyarko E."/>
            <person name="Jarju S."/>
            <person name="Secka A."/>
            <person name="Antonio M."/>
            <person name="Oren A."/>
            <person name="Chaudhuri R.R."/>
            <person name="La Ragione R."/>
            <person name="Hildebrand F."/>
            <person name="Pallen M.J."/>
        </authorList>
    </citation>
    <scope>NUCLEOTIDE SEQUENCE</scope>
    <source>
        <strain evidence="1">CHK183-5548</strain>
    </source>
</reference>
<dbReference type="InterPro" id="IPR031707">
    <property type="entry name" value="AbiGii_2"/>
</dbReference>
<evidence type="ECO:0000313" key="2">
    <source>
        <dbReference type="Proteomes" id="UP000823883"/>
    </source>
</evidence>
<accession>A0A9D2T6X0</accession>
<dbReference type="EMBL" id="DWWL01000078">
    <property type="protein sequence ID" value="HJC48747.1"/>
    <property type="molecule type" value="Genomic_DNA"/>
</dbReference>
<organism evidence="1 2">
    <name type="scientific">Candidatus Lachnoclostridium pullistercoris</name>
    <dbReference type="NCBI Taxonomy" id="2838632"/>
    <lineage>
        <taxon>Bacteria</taxon>
        <taxon>Bacillati</taxon>
        <taxon>Bacillota</taxon>
        <taxon>Clostridia</taxon>
        <taxon>Lachnospirales</taxon>
        <taxon>Lachnospiraceae</taxon>
    </lineage>
</organism>
<comment type="caution">
    <text evidence="1">The sequence shown here is derived from an EMBL/GenBank/DDBJ whole genome shotgun (WGS) entry which is preliminary data.</text>
</comment>
<dbReference type="Proteomes" id="UP000823883">
    <property type="component" value="Unassembled WGS sequence"/>
</dbReference>
<dbReference type="Pfam" id="PF16873">
    <property type="entry name" value="AbiGii_2"/>
    <property type="match status" value="1"/>
</dbReference>
<dbReference type="AlphaFoldDB" id="A0A9D2T6X0"/>
<sequence>MFVSFDKAFKQKENQNVIPDTVLEYLNKQLDSPDLRYVSDENGHCVITSTNGQYKLSGIAFELPAEMKKILGETPSIKDIQEYSYNSQKTIPIKLLEEGYIRLNGKKIRIENLNFDPFNEVHYVTGSLYAHPPKMDEKIEISISGSTEEMLLKFIRIPDNSLDWIVFKSENGKPIHFLIKINKREHKMAYSISYDLKKVENLKEAIKVADIYNAFASGEGKMNNIPITIDSGEKREKEFTEEQILFWKKMMSLEEKIGTCLNPFSEDVTNLDIYTGEVLYRTLVCKIPVRIQENIVSIEGTGNIKTMKENFGIQKPMAFYFEDYSKAILFGTEVQLRSIKALYNCIISELQENDETFKIVLKDESDERQKFTVAMYFLSDEELEAYKQEHNIIEEFKDAKRAMEYLAFD</sequence>
<reference evidence="1" key="2">
    <citation type="submission" date="2021-04" db="EMBL/GenBank/DDBJ databases">
        <authorList>
            <person name="Gilroy R."/>
        </authorList>
    </citation>
    <scope>NUCLEOTIDE SEQUENCE</scope>
    <source>
        <strain evidence="1">CHK183-5548</strain>
    </source>
</reference>
<protein>
    <submittedName>
        <fullName evidence="1">Uncharacterized protein</fullName>
    </submittedName>
</protein>
<evidence type="ECO:0000313" key="1">
    <source>
        <dbReference type="EMBL" id="HJC48747.1"/>
    </source>
</evidence>
<proteinExistence type="predicted"/>